<name>A0A3P6SM82_CYLGO</name>
<evidence type="ECO:0000313" key="2">
    <source>
        <dbReference type="EMBL" id="VDK55111.1"/>
    </source>
</evidence>
<evidence type="ECO:0000313" key="3">
    <source>
        <dbReference type="Proteomes" id="UP000271889"/>
    </source>
</evidence>
<dbReference type="Gene3D" id="3.40.1360.10">
    <property type="match status" value="1"/>
</dbReference>
<dbReference type="Pfam" id="PF21180">
    <property type="entry name" value="TOP6A-Spo11_Toprim"/>
    <property type="match status" value="1"/>
</dbReference>
<protein>
    <recommendedName>
        <fullName evidence="1">Topoisomerase 6 subunit A/Spo11 TOPRIM domain-containing protein</fullName>
    </recommendedName>
</protein>
<sequence>MLTYKYGSILENIEGQDCYVRQIQWLGFKPSEVQNLPVADNQYIKLSNRDFAKIRKLRRRAQALGEQDVIVEVSAIFPCINFS</sequence>
<evidence type="ECO:0000259" key="1">
    <source>
        <dbReference type="Pfam" id="PF21180"/>
    </source>
</evidence>
<dbReference type="EMBL" id="UYRV01007975">
    <property type="protein sequence ID" value="VDK55111.1"/>
    <property type="molecule type" value="Genomic_DNA"/>
</dbReference>
<organism evidence="2 3">
    <name type="scientific">Cylicostephanus goldi</name>
    <name type="common">Nematode worm</name>
    <dbReference type="NCBI Taxonomy" id="71465"/>
    <lineage>
        <taxon>Eukaryota</taxon>
        <taxon>Metazoa</taxon>
        <taxon>Ecdysozoa</taxon>
        <taxon>Nematoda</taxon>
        <taxon>Chromadorea</taxon>
        <taxon>Rhabditida</taxon>
        <taxon>Rhabditina</taxon>
        <taxon>Rhabditomorpha</taxon>
        <taxon>Strongyloidea</taxon>
        <taxon>Strongylidae</taxon>
        <taxon>Cylicostephanus</taxon>
    </lineage>
</organism>
<dbReference type="InterPro" id="IPR036078">
    <property type="entry name" value="Spo11/TopoVI_A_sf"/>
</dbReference>
<gene>
    <name evidence="2" type="ORF">CGOC_LOCUS3209</name>
</gene>
<feature type="domain" description="Topoisomerase 6 subunit A/Spo11 TOPRIM" evidence="1">
    <location>
        <begin position="1"/>
        <end position="64"/>
    </location>
</feature>
<dbReference type="GO" id="GO:0003677">
    <property type="term" value="F:DNA binding"/>
    <property type="evidence" value="ECO:0007669"/>
    <property type="project" value="InterPro"/>
</dbReference>
<reference evidence="2 3" key="1">
    <citation type="submission" date="2018-11" db="EMBL/GenBank/DDBJ databases">
        <authorList>
            <consortium name="Pathogen Informatics"/>
        </authorList>
    </citation>
    <scope>NUCLEOTIDE SEQUENCE [LARGE SCALE GENOMIC DNA]</scope>
</reference>
<dbReference type="GO" id="GO:0005694">
    <property type="term" value="C:chromosome"/>
    <property type="evidence" value="ECO:0007669"/>
    <property type="project" value="InterPro"/>
</dbReference>
<dbReference type="InterPro" id="IPR034136">
    <property type="entry name" value="TOPRIM_Topo6A/Spo11"/>
</dbReference>
<dbReference type="OrthoDB" id="5844471at2759"/>
<keyword evidence="3" id="KW-1185">Reference proteome</keyword>
<proteinExistence type="predicted"/>
<dbReference type="AlphaFoldDB" id="A0A3P6SM82"/>
<accession>A0A3P6SM82</accession>
<dbReference type="Proteomes" id="UP000271889">
    <property type="component" value="Unassembled WGS sequence"/>
</dbReference>
<dbReference type="SUPFAM" id="SSF56726">
    <property type="entry name" value="DNA topoisomerase IV, alpha subunit"/>
    <property type="match status" value="1"/>
</dbReference>